<dbReference type="OrthoDB" id="424273at2759"/>
<dbReference type="Pfam" id="PF00211">
    <property type="entry name" value="Guanylate_cyc"/>
    <property type="match status" value="2"/>
</dbReference>
<feature type="domain" description="Guanylate cyclase" evidence="10">
    <location>
        <begin position="1547"/>
        <end position="1677"/>
    </location>
</feature>
<feature type="transmembrane region" description="Helical" evidence="9">
    <location>
        <begin position="1470"/>
        <end position="1487"/>
    </location>
</feature>
<keyword evidence="14" id="KW-1185">Reference proteome</keyword>
<comment type="caution">
    <text evidence="11">The sequence shown here is derived from an EMBL/GenBank/DDBJ whole genome shotgun (WGS) entry which is preliminary data.</text>
</comment>
<keyword evidence="4 9" id="KW-1133">Transmembrane helix</keyword>
<keyword evidence="5 9" id="KW-0472">Membrane</keyword>
<evidence type="ECO:0000313" key="13">
    <source>
        <dbReference type="EMBL" id="CAL4760698.1"/>
    </source>
</evidence>
<organism evidence="11">
    <name type="scientific">Cladocopium goreaui</name>
    <dbReference type="NCBI Taxonomy" id="2562237"/>
    <lineage>
        <taxon>Eukaryota</taxon>
        <taxon>Sar</taxon>
        <taxon>Alveolata</taxon>
        <taxon>Dinophyceae</taxon>
        <taxon>Suessiales</taxon>
        <taxon>Symbiodiniaceae</taxon>
        <taxon>Cladocopium</taxon>
    </lineage>
</organism>
<dbReference type="Gene3D" id="3.30.70.1230">
    <property type="entry name" value="Nucleotide cyclase"/>
    <property type="match status" value="2"/>
</dbReference>
<dbReference type="GO" id="GO:0001653">
    <property type="term" value="F:peptide receptor activity"/>
    <property type="evidence" value="ECO:0007669"/>
    <property type="project" value="TreeGrafter"/>
</dbReference>
<dbReference type="GO" id="GO:0000166">
    <property type="term" value="F:nucleotide binding"/>
    <property type="evidence" value="ECO:0007669"/>
    <property type="project" value="UniProtKB-KW"/>
</dbReference>
<dbReference type="PANTHER" id="PTHR11920">
    <property type="entry name" value="GUANYLYL CYCLASE"/>
    <property type="match status" value="1"/>
</dbReference>
<dbReference type="CDD" id="cd07302">
    <property type="entry name" value="CHD"/>
    <property type="match status" value="2"/>
</dbReference>
<evidence type="ECO:0000256" key="2">
    <source>
        <dbReference type="ARBA" id="ARBA00022692"/>
    </source>
</evidence>
<dbReference type="GO" id="GO:0035556">
    <property type="term" value="P:intracellular signal transduction"/>
    <property type="evidence" value="ECO:0007669"/>
    <property type="project" value="InterPro"/>
</dbReference>
<dbReference type="EMBL" id="CAMXCT010000071">
    <property type="protein sequence ID" value="CAI3973386.1"/>
    <property type="molecule type" value="Genomic_DNA"/>
</dbReference>
<keyword evidence="6 7" id="KW-0456">Lyase</keyword>
<dbReference type="InterPro" id="IPR001054">
    <property type="entry name" value="A/G_cyclase"/>
</dbReference>
<comment type="similarity">
    <text evidence="7">Belongs to the adenylyl cyclase class-4/guanylyl cyclase family.</text>
</comment>
<accession>A0A9P1FES7</accession>
<dbReference type="GO" id="GO:0004383">
    <property type="term" value="F:guanylate cyclase activity"/>
    <property type="evidence" value="ECO:0007669"/>
    <property type="project" value="TreeGrafter"/>
</dbReference>
<protein>
    <submittedName>
        <fullName evidence="13">Soluble guanylate cyclase 88E</fullName>
    </submittedName>
</protein>
<feature type="transmembrane region" description="Helical" evidence="9">
    <location>
        <begin position="52"/>
        <end position="69"/>
    </location>
</feature>
<gene>
    <name evidence="11" type="ORF">C1SCF055_LOCUS1895</name>
</gene>
<dbReference type="GO" id="GO:0005886">
    <property type="term" value="C:plasma membrane"/>
    <property type="evidence" value="ECO:0007669"/>
    <property type="project" value="TreeGrafter"/>
</dbReference>
<dbReference type="GO" id="GO:0007168">
    <property type="term" value="P:receptor guanylyl cyclase signaling pathway"/>
    <property type="evidence" value="ECO:0007669"/>
    <property type="project" value="TreeGrafter"/>
</dbReference>
<dbReference type="EMBL" id="CAMXCT030000071">
    <property type="protein sequence ID" value="CAL4760698.1"/>
    <property type="molecule type" value="Genomic_DNA"/>
</dbReference>
<evidence type="ECO:0000256" key="9">
    <source>
        <dbReference type="SAM" id="Phobius"/>
    </source>
</evidence>
<evidence type="ECO:0000256" key="4">
    <source>
        <dbReference type="ARBA" id="ARBA00022989"/>
    </source>
</evidence>
<evidence type="ECO:0000256" key="7">
    <source>
        <dbReference type="RuleBase" id="RU000405"/>
    </source>
</evidence>
<dbReference type="PROSITE" id="PS00452">
    <property type="entry name" value="GUANYLATE_CYCLASE_1"/>
    <property type="match status" value="1"/>
</dbReference>
<name>A0A9P1FES7_9DINO</name>
<dbReference type="InterPro" id="IPR018297">
    <property type="entry name" value="A/G_cyclase_CS"/>
</dbReference>
<evidence type="ECO:0000313" key="11">
    <source>
        <dbReference type="EMBL" id="CAI3973386.1"/>
    </source>
</evidence>
<feature type="transmembrane region" description="Helical" evidence="9">
    <location>
        <begin position="99"/>
        <end position="117"/>
    </location>
</feature>
<keyword evidence="2 9" id="KW-0812">Transmembrane</keyword>
<proteinExistence type="inferred from homology"/>
<feature type="domain" description="Guanylate cyclase" evidence="10">
    <location>
        <begin position="220"/>
        <end position="366"/>
    </location>
</feature>
<dbReference type="Proteomes" id="UP001152797">
    <property type="component" value="Unassembled WGS sequence"/>
</dbReference>
<evidence type="ECO:0000313" key="14">
    <source>
        <dbReference type="Proteomes" id="UP001152797"/>
    </source>
</evidence>
<dbReference type="InterPro" id="IPR050401">
    <property type="entry name" value="Cyclic_nucleotide_synthase"/>
</dbReference>
<evidence type="ECO:0000313" key="12">
    <source>
        <dbReference type="EMBL" id="CAL1126761.1"/>
    </source>
</evidence>
<dbReference type="EMBL" id="CAMXCT020000071">
    <property type="protein sequence ID" value="CAL1126761.1"/>
    <property type="molecule type" value="Genomic_DNA"/>
</dbReference>
<dbReference type="SMART" id="SM00044">
    <property type="entry name" value="CYCc"/>
    <property type="match status" value="2"/>
</dbReference>
<feature type="region of interest" description="Disordered" evidence="8">
    <location>
        <begin position="689"/>
        <end position="712"/>
    </location>
</feature>
<feature type="transmembrane region" description="Helical" evidence="9">
    <location>
        <begin position="1394"/>
        <end position="1415"/>
    </location>
</feature>
<dbReference type="CDD" id="cd04508">
    <property type="entry name" value="Tudor_SF"/>
    <property type="match status" value="1"/>
</dbReference>
<evidence type="ECO:0000256" key="5">
    <source>
        <dbReference type="ARBA" id="ARBA00023136"/>
    </source>
</evidence>
<dbReference type="PANTHER" id="PTHR11920:SF335">
    <property type="entry name" value="GUANYLATE CYCLASE"/>
    <property type="match status" value="1"/>
</dbReference>
<reference evidence="12" key="2">
    <citation type="submission" date="2024-04" db="EMBL/GenBank/DDBJ databases">
        <authorList>
            <person name="Chen Y."/>
            <person name="Shah S."/>
            <person name="Dougan E. K."/>
            <person name="Thang M."/>
            <person name="Chan C."/>
        </authorList>
    </citation>
    <scope>NUCLEOTIDE SEQUENCE [LARGE SCALE GENOMIC DNA]</scope>
</reference>
<feature type="transmembrane region" description="Helical" evidence="9">
    <location>
        <begin position="137"/>
        <end position="157"/>
    </location>
</feature>
<evidence type="ECO:0000256" key="3">
    <source>
        <dbReference type="ARBA" id="ARBA00022741"/>
    </source>
</evidence>
<feature type="transmembrane region" description="Helical" evidence="9">
    <location>
        <begin position="1437"/>
        <end position="1458"/>
    </location>
</feature>
<evidence type="ECO:0000256" key="6">
    <source>
        <dbReference type="ARBA" id="ARBA00023239"/>
    </source>
</evidence>
<dbReference type="SUPFAM" id="SSF55073">
    <property type="entry name" value="Nucleotide cyclase"/>
    <property type="match status" value="2"/>
</dbReference>
<dbReference type="InterPro" id="IPR029787">
    <property type="entry name" value="Nucleotide_cyclase"/>
</dbReference>
<sequence length="1753" mass="195651">MAILTVWISGLALVQELWFRAAILLGLSFPLYSGYCACAARRDLWKKLGRCRILLLLLLCIQSVSIAFAEWDRPFQTWGMLLLHTTFVSNFSPFGVMEIFFATAVCGIPAYISILLHPDWTVNVAQPAVCNEQQEDAAGFLAEIILPPVVCMCQFVLASWRDETMRLDFLLRDQLQAQRRKLNEENEKSEDLLKSMLPQAIIDSLKRHEPVECQDFSNVTVIFVQVCDFAQMCSVLPPTTIVQMLDKVFQELDRLSDLLKVHKVETVGDVYMAVSGCPHEIANHADIAAHFAIAAQSSIIRMRASDVILPQGFQGRRLSAVLGDKQLELRIRIGLNSGRIRAGVVSLDKPRFKLFGDTVNTASRMESTSEPGCTQISESTRSILSEEFDAQERGWVEVKGKGALRTYYLRGYNLVETPDDSKMQDSVTIKVIQKAALAAVDKDEAYQTEAPGNPLLRRAAGKALQDLLDSIPGTLQVTQVMSRGQSTRNSNMYQKKRESWREWLDMKLLLVSSTSKRPEMLHSLKEDKREYKRVTLDRRVFFSRGLVIAWHLVLSTTSLLDYAFDIPMSPLTCAGPARCGRNFTVEPKKRGACGGRAVGVAVSISLLASLPHAHAALSISSGYESFLTQIRNRIVCAEDDVQEVLAQTCDSMKDGPFCRALPELGVGQPRHQPFTLDSIVPQHLFGDPRASMERAPGKAGAGSDAAQTEQATKQATAVLNRFLEHFSKIKEVSWPRSATTEGRLDLRRLAMGGKLAMPRSYSRGLPNQVYASWEGPWQVEPAVSPPIDTLRKKRTRRSRRPRAAVRLNGAIGSVRFNRPVVIRSLQMMPTSLSGAGEELWVRGRLGGAEVWRHAWGRGGACGIGELVMGRWEGDGQFYYARILTSHRTGATVLWIDRDPSHRLVSWEHLVTPAGLVCKELVLAPPGAVEWQDLARRSKAVDEIAFLSVSASQWLLGELHVAATAWKPEELRSESDSVRPPTDTAARVVQVLPGPHASIEEASESALFYNADDMLERGLRLKSWPGRQKSEASTRKASQKLQTAAFHSVEGLKQMVRSLMQPAGRPSLRLPPHVSEARVLSDLDYLVTTLNVGLLSPEDQEKVVRRYGHFEIFFTDLWDWRAPVDSLQVLYEHWREDPIMQKEAANVFQEGQSWQGSYYCTQGRTKFSLDITAVKVVDGKEQVQADLTFTIAKKGGNVTGIYEVLGQVESSGRSLIFEPIPDSWKEQPKNFVMVGTQGVVSATDDGTLRHVYAGTVPIYGCDSFELFTEAKAEGHPDPSSADHWRNSPFSGALQRLSDTIDMNRHSWRKVLQRLMLEKSQKPNEVAPIFEAARQAGLVSVEFTTGGEEIVLQLKRCEWERYRFGLLVRTWGVQITGWLHLGLLMDKVAFDRRGKLITLVMLSLEGVAVALLDALIFKNDPFFFMLYGLYVLFSKSCPFPARLLLCFLALVGWSLIDSVICDFQIRQRKFQHIGYTAVVLMLTAGGIRMQEHLDHCASYYERHVQRQIDSISDFKGGNQKLLAKILPKHVVQLVSDGVSPIAEDYADVTVVFTDLQGFTAFSSRISPGELVELLNMLYSAFDETILDWGLHKVEVIGDAYFISSGCPMEDSNLSPDQHAMRAVEVALALQRIVPAVCDDGSVHMRCGIHTGNVIAGVVGKKGPRFHLFGPNVEYANRMESTGVPGKVQISFSTKQWLDIGGHDYIFEDRSVDMGGRHDRTFLVTRSKARAAKKIRNRLAMQRQEMAIAATPTEPE</sequence>
<dbReference type="GO" id="GO:0004016">
    <property type="term" value="F:adenylate cyclase activity"/>
    <property type="evidence" value="ECO:0007669"/>
    <property type="project" value="TreeGrafter"/>
</dbReference>
<reference evidence="11" key="1">
    <citation type="submission" date="2022-10" db="EMBL/GenBank/DDBJ databases">
        <authorList>
            <person name="Chen Y."/>
            <person name="Dougan E. K."/>
            <person name="Chan C."/>
            <person name="Rhodes N."/>
            <person name="Thang M."/>
        </authorList>
    </citation>
    <scope>NUCLEOTIDE SEQUENCE</scope>
</reference>
<comment type="subcellular location">
    <subcellularLocation>
        <location evidence="1">Membrane</location>
    </subcellularLocation>
</comment>
<evidence type="ECO:0000259" key="10">
    <source>
        <dbReference type="PROSITE" id="PS50125"/>
    </source>
</evidence>
<keyword evidence="3" id="KW-0547">Nucleotide-binding</keyword>
<evidence type="ECO:0000256" key="8">
    <source>
        <dbReference type="SAM" id="MobiDB-lite"/>
    </source>
</evidence>
<feature type="transmembrane region" description="Helical" evidence="9">
    <location>
        <begin position="1362"/>
        <end position="1382"/>
    </location>
</feature>
<dbReference type="PROSITE" id="PS50125">
    <property type="entry name" value="GUANYLATE_CYCLASE_2"/>
    <property type="match status" value="2"/>
</dbReference>
<evidence type="ECO:0000256" key="1">
    <source>
        <dbReference type="ARBA" id="ARBA00004370"/>
    </source>
</evidence>
<feature type="transmembrane region" description="Helical" evidence="9">
    <location>
        <begin position="17"/>
        <end position="40"/>
    </location>
</feature>